<evidence type="ECO:0000256" key="1">
    <source>
        <dbReference type="ARBA" id="ARBA00004567"/>
    </source>
</evidence>
<gene>
    <name evidence="11" type="ORF">CONPUDRAFT_107273</name>
</gene>
<sequence>MSSSTSHAQSSNPWGSSSTSSALGSSLTDTFGQSRTHYQSGYMMSSVQNNVMPQSAQHVEEIPTVQTKAKMNMGLSRGASNFGVESMFESSSRGQPFADQDAPPTMSIHDSFNDPNFGMSERTFQRSMSVGHNRLISSTSRTPQPESSQQSQTYYVIVFGYPPDKYSLTVEYFQGIGEATHAERHTELVNCFRIGYKDPAEAIRAVRRNGEVLSGSWMIGVKWEDPLQADALGLSMAGRALKSPEFGATPSPNGMSVDTSPLHDPHSSIGTPIKLAPPMSAFRQGGPQPSPPKPSTPQFKMPAPAAPGHAATPSKSMIGQVSDLLFGW</sequence>
<name>A0A5M3MKS8_CONPW</name>
<comment type="subcellular location">
    <subcellularLocation>
        <location evidence="1">Nucleus</location>
        <location evidence="1">Nuclear pore complex</location>
    </subcellularLocation>
</comment>
<evidence type="ECO:0000256" key="7">
    <source>
        <dbReference type="ARBA" id="ARBA00023242"/>
    </source>
</evidence>
<protein>
    <recommendedName>
        <fullName evidence="10">RRM Nup35-type domain-containing protein</fullName>
    </recommendedName>
</protein>
<dbReference type="PANTHER" id="PTHR21527:SF6">
    <property type="entry name" value="NUCLEOPORIN NUP35"/>
    <property type="match status" value="1"/>
</dbReference>
<keyword evidence="12" id="KW-1185">Reference proteome</keyword>
<keyword evidence="7 8" id="KW-0539">Nucleus</keyword>
<keyword evidence="2 8" id="KW-0813">Transport</keyword>
<feature type="domain" description="RRM Nup35-type" evidence="10">
    <location>
        <begin position="150"/>
        <end position="231"/>
    </location>
</feature>
<reference evidence="12" key="1">
    <citation type="journal article" date="2012" name="Science">
        <title>The Paleozoic origin of enzymatic lignin decomposition reconstructed from 31 fungal genomes.</title>
        <authorList>
            <person name="Floudas D."/>
            <person name="Binder M."/>
            <person name="Riley R."/>
            <person name="Barry K."/>
            <person name="Blanchette R.A."/>
            <person name="Henrissat B."/>
            <person name="Martinez A.T."/>
            <person name="Otillar R."/>
            <person name="Spatafora J.W."/>
            <person name="Yadav J.S."/>
            <person name="Aerts A."/>
            <person name="Benoit I."/>
            <person name="Boyd A."/>
            <person name="Carlson A."/>
            <person name="Copeland A."/>
            <person name="Coutinho P.M."/>
            <person name="de Vries R.P."/>
            <person name="Ferreira P."/>
            <person name="Findley K."/>
            <person name="Foster B."/>
            <person name="Gaskell J."/>
            <person name="Glotzer D."/>
            <person name="Gorecki P."/>
            <person name="Heitman J."/>
            <person name="Hesse C."/>
            <person name="Hori C."/>
            <person name="Igarashi K."/>
            <person name="Jurgens J.A."/>
            <person name="Kallen N."/>
            <person name="Kersten P."/>
            <person name="Kohler A."/>
            <person name="Kuees U."/>
            <person name="Kumar T.K.A."/>
            <person name="Kuo A."/>
            <person name="LaButti K."/>
            <person name="Larrondo L.F."/>
            <person name="Lindquist E."/>
            <person name="Ling A."/>
            <person name="Lombard V."/>
            <person name="Lucas S."/>
            <person name="Lundell T."/>
            <person name="Martin R."/>
            <person name="McLaughlin D.J."/>
            <person name="Morgenstern I."/>
            <person name="Morin E."/>
            <person name="Murat C."/>
            <person name="Nagy L.G."/>
            <person name="Nolan M."/>
            <person name="Ohm R.A."/>
            <person name="Patyshakuliyeva A."/>
            <person name="Rokas A."/>
            <person name="Ruiz-Duenas F.J."/>
            <person name="Sabat G."/>
            <person name="Salamov A."/>
            <person name="Samejima M."/>
            <person name="Schmutz J."/>
            <person name="Slot J.C."/>
            <person name="St John F."/>
            <person name="Stenlid J."/>
            <person name="Sun H."/>
            <person name="Sun S."/>
            <person name="Syed K."/>
            <person name="Tsang A."/>
            <person name="Wiebenga A."/>
            <person name="Young D."/>
            <person name="Pisabarro A."/>
            <person name="Eastwood D.C."/>
            <person name="Martin F."/>
            <person name="Cullen D."/>
            <person name="Grigoriev I.V."/>
            <person name="Hibbett D.S."/>
        </authorList>
    </citation>
    <scope>NUCLEOTIDE SEQUENCE [LARGE SCALE GENOMIC DNA]</scope>
    <source>
        <strain evidence="12">RWD-64-598 SS2</strain>
    </source>
</reference>
<feature type="compositionally biased region" description="Low complexity" evidence="9">
    <location>
        <begin position="296"/>
        <end position="313"/>
    </location>
</feature>
<keyword evidence="3 8" id="KW-0509">mRNA transport</keyword>
<dbReference type="GO" id="GO:0006999">
    <property type="term" value="P:nuclear pore organization"/>
    <property type="evidence" value="ECO:0007669"/>
    <property type="project" value="TreeGrafter"/>
</dbReference>
<dbReference type="GO" id="GO:0005543">
    <property type="term" value="F:phospholipid binding"/>
    <property type="evidence" value="ECO:0007669"/>
    <property type="project" value="TreeGrafter"/>
</dbReference>
<dbReference type="GO" id="GO:0017056">
    <property type="term" value="F:structural constituent of nuclear pore"/>
    <property type="evidence" value="ECO:0007669"/>
    <property type="project" value="TreeGrafter"/>
</dbReference>
<feature type="region of interest" description="Disordered" evidence="9">
    <location>
        <begin position="1"/>
        <end position="29"/>
    </location>
</feature>
<evidence type="ECO:0000256" key="4">
    <source>
        <dbReference type="ARBA" id="ARBA00022927"/>
    </source>
</evidence>
<comment type="caution">
    <text evidence="11">The sequence shown here is derived from an EMBL/GenBank/DDBJ whole genome shotgun (WGS) entry which is preliminary data.</text>
</comment>
<dbReference type="InterPro" id="IPR007846">
    <property type="entry name" value="RRM_NUP35_dom"/>
</dbReference>
<feature type="compositionally biased region" description="Polar residues" evidence="9">
    <location>
        <begin position="250"/>
        <end position="259"/>
    </location>
</feature>
<dbReference type="GO" id="GO:0044615">
    <property type="term" value="C:nuclear pore nuclear basket"/>
    <property type="evidence" value="ECO:0007669"/>
    <property type="project" value="TreeGrafter"/>
</dbReference>
<dbReference type="Pfam" id="PF05172">
    <property type="entry name" value="RRM_Nup35"/>
    <property type="match status" value="1"/>
</dbReference>
<dbReference type="GO" id="GO:0044613">
    <property type="term" value="C:nuclear pore central transport channel"/>
    <property type="evidence" value="ECO:0007669"/>
    <property type="project" value="TreeGrafter"/>
</dbReference>
<evidence type="ECO:0000256" key="9">
    <source>
        <dbReference type="SAM" id="MobiDB-lite"/>
    </source>
</evidence>
<evidence type="ECO:0000256" key="8">
    <source>
        <dbReference type="PROSITE-ProRule" id="PRU00804"/>
    </source>
</evidence>
<evidence type="ECO:0000259" key="10">
    <source>
        <dbReference type="PROSITE" id="PS51472"/>
    </source>
</evidence>
<dbReference type="EMBL" id="JH711581">
    <property type="protein sequence ID" value="EIW79161.1"/>
    <property type="molecule type" value="Genomic_DNA"/>
</dbReference>
<keyword evidence="4" id="KW-0653">Protein transport</keyword>
<evidence type="ECO:0000256" key="2">
    <source>
        <dbReference type="ARBA" id="ARBA00022448"/>
    </source>
</evidence>
<dbReference type="PROSITE" id="PS51472">
    <property type="entry name" value="RRM_NUP35"/>
    <property type="match status" value="1"/>
</dbReference>
<dbReference type="GO" id="GO:0006607">
    <property type="term" value="P:NLS-bearing protein import into nucleus"/>
    <property type="evidence" value="ECO:0007669"/>
    <property type="project" value="TreeGrafter"/>
</dbReference>
<dbReference type="SUPFAM" id="SSF54928">
    <property type="entry name" value="RNA-binding domain, RBD"/>
    <property type="match status" value="1"/>
</dbReference>
<dbReference type="GeneID" id="19198642"/>
<evidence type="ECO:0000313" key="11">
    <source>
        <dbReference type="EMBL" id="EIW79161.1"/>
    </source>
</evidence>
<dbReference type="InterPro" id="IPR012677">
    <property type="entry name" value="Nucleotide-bd_a/b_plait_sf"/>
</dbReference>
<dbReference type="Gene3D" id="3.30.70.330">
    <property type="match status" value="1"/>
</dbReference>
<dbReference type="PANTHER" id="PTHR21527">
    <property type="entry name" value="NUCLEOPORIN NUP35"/>
    <property type="match status" value="1"/>
</dbReference>
<dbReference type="OrthoDB" id="3365060at2759"/>
<dbReference type="Proteomes" id="UP000053558">
    <property type="component" value="Unassembled WGS sequence"/>
</dbReference>
<dbReference type="InterPro" id="IPR035979">
    <property type="entry name" value="RBD_domain_sf"/>
</dbReference>
<dbReference type="RefSeq" id="XP_007770853.1">
    <property type="nucleotide sequence ID" value="XM_007772663.1"/>
</dbReference>
<evidence type="ECO:0000256" key="6">
    <source>
        <dbReference type="ARBA" id="ARBA00023132"/>
    </source>
</evidence>
<dbReference type="GO" id="GO:0051028">
    <property type="term" value="P:mRNA transport"/>
    <property type="evidence" value="ECO:0007669"/>
    <property type="project" value="UniProtKB-UniRule"/>
</dbReference>
<keyword evidence="5" id="KW-0811">Translocation</keyword>
<dbReference type="GO" id="GO:0003676">
    <property type="term" value="F:nucleic acid binding"/>
    <property type="evidence" value="ECO:0007669"/>
    <property type="project" value="InterPro"/>
</dbReference>
<organism evidence="11 12">
    <name type="scientific">Coniophora puteana (strain RWD-64-598)</name>
    <name type="common">Brown rot fungus</name>
    <dbReference type="NCBI Taxonomy" id="741705"/>
    <lineage>
        <taxon>Eukaryota</taxon>
        <taxon>Fungi</taxon>
        <taxon>Dikarya</taxon>
        <taxon>Basidiomycota</taxon>
        <taxon>Agaricomycotina</taxon>
        <taxon>Agaricomycetes</taxon>
        <taxon>Agaricomycetidae</taxon>
        <taxon>Boletales</taxon>
        <taxon>Coniophorineae</taxon>
        <taxon>Coniophoraceae</taxon>
        <taxon>Coniophora</taxon>
    </lineage>
</organism>
<dbReference type="KEGG" id="cput:CONPUDRAFT_107273"/>
<feature type="compositionally biased region" description="Low complexity" evidence="9">
    <location>
        <begin position="10"/>
        <end position="28"/>
    </location>
</feature>
<evidence type="ECO:0000256" key="3">
    <source>
        <dbReference type="ARBA" id="ARBA00022816"/>
    </source>
</evidence>
<evidence type="ECO:0000256" key="5">
    <source>
        <dbReference type="ARBA" id="ARBA00023010"/>
    </source>
</evidence>
<accession>A0A5M3MKS8</accession>
<keyword evidence="6 8" id="KW-0906">Nuclear pore complex</keyword>
<proteinExistence type="predicted"/>
<feature type="region of interest" description="Disordered" evidence="9">
    <location>
        <begin position="244"/>
        <end position="315"/>
    </location>
</feature>
<evidence type="ECO:0000313" key="12">
    <source>
        <dbReference type="Proteomes" id="UP000053558"/>
    </source>
</evidence>
<dbReference type="AlphaFoldDB" id="A0A5M3MKS8"/>
<dbReference type="OMA" id="MVGAKWA"/>